<dbReference type="Proteomes" id="UP000215914">
    <property type="component" value="Unassembled WGS sequence"/>
</dbReference>
<comment type="caution">
    <text evidence="1">The sequence shown here is derived from an EMBL/GenBank/DDBJ whole genome shotgun (WGS) entry which is preliminary data.</text>
</comment>
<protein>
    <submittedName>
        <fullName evidence="1">Uncharacterized protein</fullName>
    </submittedName>
</protein>
<sequence>MAEEFHNTFFNAFTSKSSEIANVTPKTITKAINENIKHDNFYGTHSKPPTLESIEDYTWWKERFINWAKAYAHESWFCLEFGYERPKDDKGEELPFKRFSKDDKAEFAAEQRMIVLIQSAIRNDIFALLNHDGSSKSVWEALRVKAEGGKQIKKNKIALLKKEYDLFDCLKGESVRQMIERFCHLKIELERFEITKTREEIIDKVIEALPRADQWQTFVFILKNDALYDTISLDSLFEKIESHDLELQK</sequence>
<organism evidence="1 2">
    <name type="scientific">Helianthus annuus</name>
    <name type="common">Common sunflower</name>
    <dbReference type="NCBI Taxonomy" id="4232"/>
    <lineage>
        <taxon>Eukaryota</taxon>
        <taxon>Viridiplantae</taxon>
        <taxon>Streptophyta</taxon>
        <taxon>Embryophyta</taxon>
        <taxon>Tracheophyta</taxon>
        <taxon>Spermatophyta</taxon>
        <taxon>Magnoliopsida</taxon>
        <taxon>eudicotyledons</taxon>
        <taxon>Gunneridae</taxon>
        <taxon>Pentapetalae</taxon>
        <taxon>asterids</taxon>
        <taxon>campanulids</taxon>
        <taxon>Asterales</taxon>
        <taxon>Asteraceae</taxon>
        <taxon>Asteroideae</taxon>
        <taxon>Heliantheae alliance</taxon>
        <taxon>Heliantheae</taxon>
        <taxon>Helianthus</taxon>
    </lineage>
</organism>
<evidence type="ECO:0000313" key="1">
    <source>
        <dbReference type="EMBL" id="KAF5813675.1"/>
    </source>
</evidence>
<reference evidence="1" key="2">
    <citation type="submission" date="2020-06" db="EMBL/GenBank/DDBJ databases">
        <title>Helianthus annuus Genome sequencing and assembly Release 2.</title>
        <authorList>
            <person name="Gouzy J."/>
            <person name="Langlade N."/>
            <person name="Munos S."/>
        </authorList>
    </citation>
    <scope>NUCLEOTIDE SEQUENCE</scope>
    <source>
        <tissue evidence="1">Leaves</tissue>
    </source>
</reference>
<keyword evidence="2" id="KW-1185">Reference proteome</keyword>
<dbReference type="Gramene" id="mRNA:HanXRQr2_Chr03g0101551">
    <property type="protein sequence ID" value="CDS:HanXRQr2_Chr03g0101551.1"/>
    <property type="gene ID" value="HanXRQr2_Chr03g0101551"/>
</dbReference>
<accession>A0A9K3JDX5</accession>
<dbReference type="EMBL" id="MNCJ02000318">
    <property type="protein sequence ID" value="KAF5813675.1"/>
    <property type="molecule type" value="Genomic_DNA"/>
</dbReference>
<evidence type="ECO:0000313" key="2">
    <source>
        <dbReference type="Proteomes" id="UP000215914"/>
    </source>
</evidence>
<name>A0A9K3JDX5_HELAN</name>
<gene>
    <name evidence="1" type="ORF">HanXRQr2_Chr03g0101551</name>
</gene>
<dbReference type="Pfam" id="PF14223">
    <property type="entry name" value="Retrotran_gag_2"/>
    <property type="match status" value="1"/>
</dbReference>
<proteinExistence type="predicted"/>
<reference evidence="1" key="1">
    <citation type="journal article" date="2017" name="Nature">
        <title>The sunflower genome provides insights into oil metabolism, flowering and Asterid evolution.</title>
        <authorList>
            <person name="Badouin H."/>
            <person name="Gouzy J."/>
            <person name="Grassa C.J."/>
            <person name="Murat F."/>
            <person name="Staton S.E."/>
            <person name="Cottret L."/>
            <person name="Lelandais-Briere C."/>
            <person name="Owens G.L."/>
            <person name="Carrere S."/>
            <person name="Mayjonade B."/>
            <person name="Legrand L."/>
            <person name="Gill N."/>
            <person name="Kane N.C."/>
            <person name="Bowers J.E."/>
            <person name="Hubner S."/>
            <person name="Bellec A."/>
            <person name="Berard A."/>
            <person name="Berges H."/>
            <person name="Blanchet N."/>
            <person name="Boniface M.C."/>
            <person name="Brunel D."/>
            <person name="Catrice O."/>
            <person name="Chaidir N."/>
            <person name="Claudel C."/>
            <person name="Donnadieu C."/>
            <person name="Faraut T."/>
            <person name="Fievet G."/>
            <person name="Helmstetter N."/>
            <person name="King M."/>
            <person name="Knapp S.J."/>
            <person name="Lai Z."/>
            <person name="Le Paslier M.C."/>
            <person name="Lippi Y."/>
            <person name="Lorenzon L."/>
            <person name="Mandel J.R."/>
            <person name="Marage G."/>
            <person name="Marchand G."/>
            <person name="Marquand E."/>
            <person name="Bret-Mestries E."/>
            <person name="Morien E."/>
            <person name="Nambeesan S."/>
            <person name="Nguyen T."/>
            <person name="Pegot-Espagnet P."/>
            <person name="Pouilly N."/>
            <person name="Raftis F."/>
            <person name="Sallet E."/>
            <person name="Schiex T."/>
            <person name="Thomas J."/>
            <person name="Vandecasteele C."/>
            <person name="Vares D."/>
            <person name="Vear F."/>
            <person name="Vautrin S."/>
            <person name="Crespi M."/>
            <person name="Mangin B."/>
            <person name="Burke J.M."/>
            <person name="Salse J."/>
            <person name="Munos S."/>
            <person name="Vincourt P."/>
            <person name="Rieseberg L.H."/>
            <person name="Langlade N.B."/>
        </authorList>
    </citation>
    <scope>NUCLEOTIDE SEQUENCE</scope>
    <source>
        <tissue evidence="1">Leaves</tissue>
    </source>
</reference>
<dbReference type="AlphaFoldDB" id="A0A9K3JDX5"/>